<dbReference type="InterPro" id="IPR027417">
    <property type="entry name" value="P-loop_NTPase"/>
</dbReference>
<keyword evidence="2" id="KW-1185">Reference proteome</keyword>
<evidence type="ECO:0000313" key="2">
    <source>
        <dbReference type="Proteomes" id="UP001241747"/>
    </source>
</evidence>
<evidence type="ECO:0000313" key="1">
    <source>
        <dbReference type="EMBL" id="MDQ0506234.1"/>
    </source>
</evidence>
<comment type="caution">
    <text evidence="1">The sequence shown here is derived from an EMBL/GenBank/DDBJ whole genome shotgun (WGS) entry which is preliminary data.</text>
</comment>
<sequence>MLPADPTDQPYRRLKERAMGLLGEFGVEHRAGFPVEMVSGGEVQRIAIVRAHQRPAGGHRRGCQGCAIA</sequence>
<keyword evidence="1" id="KW-0449">Lipoprotein</keyword>
<dbReference type="Gene3D" id="3.40.50.300">
    <property type="entry name" value="P-loop containing nucleotide triphosphate hydrolases"/>
    <property type="match status" value="1"/>
</dbReference>
<organism evidence="1 2">
    <name type="scientific">Xanthobacter agilis</name>
    <dbReference type="NCBI Taxonomy" id="47492"/>
    <lineage>
        <taxon>Bacteria</taxon>
        <taxon>Pseudomonadati</taxon>
        <taxon>Pseudomonadota</taxon>
        <taxon>Alphaproteobacteria</taxon>
        <taxon>Hyphomicrobiales</taxon>
        <taxon>Xanthobacteraceae</taxon>
        <taxon>Xanthobacter</taxon>
    </lineage>
</organism>
<protein>
    <submittedName>
        <fullName evidence="1">ABC-type lipoprotein export system ATPase subunit</fullName>
    </submittedName>
</protein>
<name>A0ABU0LGI8_XANAG</name>
<dbReference type="Proteomes" id="UP001241747">
    <property type="component" value="Unassembled WGS sequence"/>
</dbReference>
<proteinExistence type="predicted"/>
<accession>A0ABU0LGI8</accession>
<dbReference type="EMBL" id="JAUSVY010000006">
    <property type="protein sequence ID" value="MDQ0506234.1"/>
    <property type="molecule type" value="Genomic_DNA"/>
</dbReference>
<dbReference type="RefSeq" id="WP_237343693.1">
    <property type="nucleotide sequence ID" value="NZ_JABWGX010000001.1"/>
</dbReference>
<gene>
    <name evidence="1" type="ORF">QOZ94_003038</name>
</gene>
<dbReference type="SUPFAM" id="SSF52540">
    <property type="entry name" value="P-loop containing nucleoside triphosphate hydrolases"/>
    <property type="match status" value="1"/>
</dbReference>
<reference evidence="1 2" key="1">
    <citation type="submission" date="2023-07" db="EMBL/GenBank/DDBJ databases">
        <title>Genomic Encyclopedia of Type Strains, Phase IV (KMG-IV): sequencing the most valuable type-strain genomes for metagenomic binning, comparative biology and taxonomic classification.</title>
        <authorList>
            <person name="Goeker M."/>
        </authorList>
    </citation>
    <scope>NUCLEOTIDE SEQUENCE [LARGE SCALE GENOMIC DNA]</scope>
    <source>
        <strain evidence="1 2">DSM 3770</strain>
    </source>
</reference>